<dbReference type="EMBL" id="ASPP01009079">
    <property type="protein sequence ID" value="ETO24650.1"/>
    <property type="molecule type" value="Genomic_DNA"/>
</dbReference>
<dbReference type="PRINTS" id="PR00625">
    <property type="entry name" value="JDOMAIN"/>
</dbReference>
<dbReference type="InterPro" id="IPR001623">
    <property type="entry name" value="DnaJ_domain"/>
</dbReference>
<dbReference type="SMART" id="SM00271">
    <property type="entry name" value="DnaJ"/>
    <property type="match status" value="1"/>
</dbReference>
<dbReference type="PANTHER" id="PTHR43096">
    <property type="entry name" value="DNAJ HOMOLOG 1, MITOCHONDRIAL-RELATED"/>
    <property type="match status" value="1"/>
</dbReference>
<proteinExistence type="predicted"/>
<feature type="non-terminal residue" evidence="3">
    <location>
        <position position="187"/>
    </location>
</feature>
<evidence type="ECO:0000256" key="1">
    <source>
        <dbReference type="ARBA" id="ARBA00023186"/>
    </source>
</evidence>
<keyword evidence="1" id="KW-0143">Chaperone</keyword>
<keyword evidence="4" id="KW-1185">Reference proteome</keyword>
<dbReference type="Gene3D" id="1.10.287.110">
    <property type="entry name" value="DnaJ domain"/>
    <property type="match status" value="1"/>
</dbReference>
<gene>
    <name evidence="3" type="ORF">RFI_12505</name>
</gene>
<evidence type="ECO:0000313" key="4">
    <source>
        <dbReference type="Proteomes" id="UP000023152"/>
    </source>
</evidence>
<feature type="domain" description="J" evidence="2">
    <location>
        <begin position="86"/>
        <end position="165"/>
    </location>
</feature>
<dbReference type="SUPFAM" id="SSF46565">
    <property type="entry name" value="Chaperone J-domain"/>
    <property type="match status" value="1"/>
</dbReference>
<dbReference type="GO" id="GO:0005737">
    <property type="term" value="C:cytoplasm"/>
    <property type="evidence" value="ECO:0007669"/>
    <property type="project" value="TreeGrafter"/>
</dbReference>
<dbReference type="GO" id="GO:0051082">
    <property type="term" value="F:unfolded protein binding"/>
    <property type="evidence" value="ECO:0007669"/>
    <property type="project" value="TreeGrafter"/>
</dbReference>
<accession>X6NE98</accession>
<dbReference type="Proteomes" id="UP000023152">
    <property type="component" value="Unassembled WGS sequence"/>
</dbReference>
<protein>
    <recommendedName>
        <fullName evidence="2">J domain-containing protein</fullName>
    </recommendedName>
</protein>
<dbReference type="InterPro" id="IPR036869">
    <property type="entry name" value="J_dom_sf"/>
</dbReference>
<dbReference type="Pfam" id="PF00226">
    <property type="entry name" value="DnaJ"/>
    <property type="match status" value="1"/>
</dbReference>
<dbReference type="CDD" id="cd06257">
    <property type="entry name" value="DnaJ"/>
    <property type="match status" value="1"/>
</dbReference>
<comment type="caution">
    <text evidence="3">The sequence shown here is derived from an EMBL/GenBank/DDBJ whole genome shotgun (WGS) entry which is preliminary data.</text>
</comment>
<organism evidence="3 4">
    <name type="scientific">Reticulomyxa filosa</name>
    <dbReference type="NCBI Taxonomy" id="46433"/>
    <lineage>
        <taxon>Eukaryota</taxon>
        <taxon>Sar</taxon>
        <taxon>Rhizaria</taxon>
        <taxon>Retaria</taxon>
        <taxon>Foraminifera</taxon>
        <taxon>Monothalamids</taxon>
        <taxon>Reticulomyxidae</taxon>
        <taxon>Reticulomyxa</taxon>
    </lineage>
</organism>
<reference evidence="3 4" key="1">
    <citation type="journal article" date="2013" name="Curr. Biol.">
        <title>The Genome of the Foraminiferan Reticulomyxa filosa.</title>
        <authorList>
            <person name="Glockner G."/>
            <person name="Hulsmann N."/>
            <person name="Schleicher M."/>
            <person name="Noegel A.A."/>
            <person name="Eichinger L."/>
            <person name="Gallinger C."/>
            <person name="Pawlowski J."/>
            <person name="Sierra R."/>
            <person name="Euteneuer U."/>
            <person name="Pillet L."/>
            <person name="Moustafa A."/>
            <person name="Platzer M."/>
            <person name="Groth M."/>
            <person name="Szafranski K."/>
            <person name="Schliwa M."/>
        </authorList>
    </citation>
    <scope>NUCLEOTIDE SEQUENCE [LARGE SCALE GENOMIC DNA]</scope>
</reference>
<sequence length="187" mass="22616">MQLIKCVEMILSINFNKSKLIYNTCNSSFVFCKCRAVAKKKNRSQTSSAKTHKKNWQEEFHKEFNERRDKQKWRQRMRTIDGVLKDYYKTLGVSKHADTKEIRSAYYEINRQCHPDSIVYQSEQKLKRPQDHIHREHAKKRLMDAQEAYYVLVNEQRRSEYAECFIKEKMLKQQDTGTLYKHMCTLY</sequence>
<dbReference type="PROSITE" id="PS50076">
    <property type="entry name" value="DNAJ_2"/>
    <property type="match status" value="1"/>
</dbReference>
<dbReference type="GO" id="GO:0042026">
    <property type="term" value="P:protein refolding"/>
    <property type="evidence" value="ECO:0007669"/>
    <property type="project" value="TreeGrafter"/>
</dbReference>
<name>X6NE98_RETFI</name>
<dbReference type="PANTHER" id="PTHR43096:SF52">
    <property type="entry name" value="DNAJ HOMOLOG 1, MITOCHONDRIAL-RELATED"/>
    <property type="match status" value="1"/>
</dbReference>
<dbReference type="OrthoDB" id="376357at2759"/>
<evidence type="ECO:0000259" key="2">
    <source>
        <dbReference type="PROSITE" id="PS50076"/>
    </source>
</evidence>
<dbReference type="AlphaFoldDB" id="X6NE98"/>
<evidence type="ECO:0000313" key="3">
    <source>
        <dbReference type="EMBL" id="ETO24650.1"/>
    </source>
</evidence>